<dbReference type="GO" id="GO:0008378">
    <property type="term" value="F:galactosyltransferase activity"/>
    <property type="evidence" value="ECO:0007669"/>
    <property type="project" value="TreeGrafter"/>
</dbReference>
<comment type="similarity">
    <text evidence="3">Belongs to the glycosyltransferase 7 family.</text>
</comment>
<accession>A0A3M7T5W8</accession>
<evidence type="ECO:0000259" key="11">
    <source>
        <dbReference type="Pfam" id="PF02709"/>
    </source>
</evidence>
<dbReference type="OrthoDB" id="10038994at2759"/>
<evidence type="ECO:0000256" key="8">
    <source>
        <dbReference type="ARBA" id="ARBA00022989"/>
    </source>
</evidence>
<dbReference type="InterPro" id="IPR027791">
    <property type="entry name" value="Galactosyl_T_C"/>
</dbReference>
<dbReference type="Pfam" id="PF02709">
    <property type="entry name" value="Glyco_transf_7C"/>
    <property type="match status" value="1"/>
</dbReference>
<dbReference type="Gene3D" id="3.90.550.10">
    <property type="entry name" value="Spore Coat Polysaccharide Biosynthesis Protein SpsA, Chain A"/>
    <property type="match status" value="1"/>
</dbReference>
<keyword evidence="4" id="KW-0328">Glycosyltransferase</keyword>
<keyword evidence="8" id="KW-1133">Transmembrane helix</keyword>
<dbReference type="InterPro" id="IPR029044">
    <property type="entry name" value="Nucleotide-diphossugar_trans"/>
</dbReference>
<feature type="domain" description="Galactosyltransferase C-terminal" evidence="11">
    <location>
        <begin position="114"/>
        <end position="190"/>
    </location>
</feature>
<dbReference type="GO" id="GO:0005975">
    <property type="term" value="P:carbohydrate metabolic process"/>
    <property type="evidence" value="ECO:0007669"/>
    <property type="project" value="InterPro"/>
</dbReference>
<sequence>MGGQFEPTDCEPVSRVAIVIPYKNREHNLRVFLYNMHPFLQKQRLKYTIFVVEQVNSDKFNKGKVNNAAFIEIIQKPTKNFTLASDFECVVYHDVDLLPTSYMNLYTCPEKRPKHLSILVGKIDYRSFYPILIGGVIFFKFENYLQVNGYSNRFWGWGGEDDDMYYRLDGTRLGFDRPSNNTIYKMLRHTTQKRNMKRFKILKEIKNKQHDDGLNTVNYKLKSIFKYRLFTHLVIDVGQPDVN</sequence>
<reference evidence="13 14" key="1">
    <citation type="journal article" date="2018" name="Sci. Rep.">
        <title>Genomic signatures of local adaptation to the degree of environmental predictability in rotifers.</title>
        <authorList>
            <person name="Franch-Gras L."/>
            <person name="Hahn C."/>
            <person name="Garcia-Roger E.M."/>
            <person name="Carmona M.J."/>
            <person name="Serra M."/>
            <person name="Gomez A."/>
        </authorList>
    </citation>
    <scope>NUCLEOTIDE SEQUENCE [LARGE SCALE GENOMIC DNA]</scope>
    <source>
        <strain evidence="13">HYR1</strain>
    </source>
</reference>
<evidence type="ECO:0000313" key="14">
    <source>
        <dbReference type="Proteomes" id="UP000276133"/>
    </source>
</evidence>
<evidence type="ECO:0000256" key="2">
    <source>
        <dbReference type="ARBA" id="ARBA00004922"/>
    </source>
</evidence>
<evidence type="ECO:0000259" key="12">
    <source>
        <dbReference type="Pfam" id="PF13733"/>
    </source>
</evidence>
<name>A0A3M7T5W8_BRAPC</name>
<comment type="caution">
    <text evidence="13">The sequence shown here is derived from an EMBL/GenBank/DDBJ whole genome shotgun (WGS) entry which is preliminary data.</text>
</comment>
<evidence type="ECO:0000256" key="1">
    <source>
        <dbReference type="ARBA" id="ARBA00004606"/>
    </source>
</evidence>
<dbReference type="STRING" id="10195.A0A3M7T5W8"/>
<feature type="domain" description="Galactosyltransferase N-terminal" evidence="12">
    <location>
        <begin position="2"/>
        <end position="109"/>
    </location>
</feature>
<evidence type="ECO:0000256" key="4">
    <source>
        <dbReference type="ARBA" id="ARBA00022676"/>
    </source>
</evidence>
<evidence type="ECO:0000256" key="6">
    <source>
        <dbReference type="ARBA" id="ARBA00022692"/>
    </source>
</evidence>
<evidence type="ECO:0000256" key="7">
    <source>
        <dbReference type="ARBA" id="ARBA00022968"/>
    </source>
</evidence>
<keyword evidence="9" id="KW-0472">Membrane</keyword>
<dbReference type="PRINTS" id="PR02050">
    <property type="entry name" value="B14GALTRFASE"/>
</dbReference>
<dbReference type="InterPro" id="IPR003859">
    <property type="entry name" value="Galactosyl_T"/>
</dbReference>
<protein>
    <submittedName>
        <fullName evidence="13">Beta-1-4-N-acetylgalactosaminyltransferase bre-4</fullName>
    </submittedName>
</protein>
<evidence type="ECO:0000256" key="3">
    <source>
        <dbReference type="ARBA" id="ARBA00005735"/>
    </source>
</evidence>
<evidence type="ECO:0000256" key="10">
    <source>
        <dbReference type="ARBA" id="ARBA00023180"/>
    </source>
</evidence>
<dbReference type="SUPFAM" id="SSF53448">
    <property type="entry name" value="Nucleotide-diphospho-sugar transferases"/>
    <property type="match status" value="1"/>
</dbReference>
<dbReference type="EMBL" id="REGN01000255">
    <property type="protein sequence ID" value="RNA43210.1"/>
    <property type="molecule type" value="Genomic_DNA"/>
</dbReference>
<dbReference type="AlphaFoldDB" id="A0A3M7T5W8"/>
<comment type="subcellular location">
    <subcellularLocation>
        <location evidence="1">Membrane</location>
        <topology evidence="1">Single-pass type II membrane protein</topology>
    </subcellularLocation>
</comment>
<keyword evidence="6" id="KW-0812">Transmembrane</keyword>
<keyword evidence="10" id="KW-0325">Glycoprotein</keyword>
<keyword evidence="14" id="KW-1185">Reference proteome</keyword>
<organism evidence="13 14">
    <name type="scientific">Brachionus plicatilis</name>
    <name type="common">Marine rotifer</name>
    <name type="synonym">Brachionus muelleri</name>
    <dbReference type="NCBI Taxonomy" id="10195"/>
    <lineage>
        <taxon>Eukaryota</taxon>
        <taxon>Metazoa</taxon>
        <taxon>Spiralia</taxon>
        <taxon>Gnathifera</taxon>
        <taxon>Rotifera</taxon>
        <taxon>Eurotatoria</taxon>
        <taxon>Monogononta</taxon>
        <taxon>Pseudotrocha</taxon>
        <taxon>Ploima</taxon>
        <taxon>Brachionidae</taxon>
        <taxon>Brachionus</taxon>
    </lineage>
</organism>
<dbReference type="PANTHER" id="PTHR19300:SF61">
    <property type="entry name" value="BETA-1,4-N-ACETYLGALACTOSAMINYLTRANSFERASE"/>
    <property type="match status" value="1"/>
</dbReference>
<evidence type="ECO:0000256" key="9">
    <source>
        <dbReference type="ARBA" id="ARBA00023136"/>
    </source>
</evidence>
<dbReference type="GO" id="GO:0016020">
    <property type="term" value="C:membrane"/>
    <property type="evidence" value="ECO:0007669"/>
    <property type="project" value="UniProtKB-SubCell"/>
</dbReference>
<evidence type="ECO:0000313" key="13">
    <source>
        <dbReference type="EMBL" id="RNA43210.1"/>
    </source>
</evidence>
<dbReference type="InterPro" id="IPR027995">
    <property type="entry name" value="Galactosyl_T_N"/>
</dbReference>
<proteinExistence type="inferred from homology"/>
<comment type="pathway">
    <text evidence="2">Protein modification; protein glycosylation.</text>
</comment>
<dbReference type="UniPathway" id="UPA00378"/>
<dbReference type="GO" id="GO:0005794">
    <property type="term" value="C:Golgi apparatus"/>
    <property type="evidence" value="ECO:0007669"/>
    <property type="project" value="TreeGrafter"/>
</dbReference>
<keyword evidence="7" id="KW-0735">Signal-anchor</keyword>
<dbReference type="PANTHER" id="PTHR19300">
    <property type="entry name" value="BETA-1,4-GALACTOSYLTRANSFERASE"/>
    <property type="match status" value="1"/>
</dbReference>
<evidence type="ECO:0000256" key="5">
    <source>
        <dbReference type="ARBA" id="ARBA00022679"/>
    </source>
</evidence>
<keyword evidence="5 13" id="KW-0808">Transferase</keyword>
<gene>
    <name evidence="13" type="ORF">BpHYR1_018666</name>
</gene>
<dbReference type="Pfam" id="PF13733">
    <property type="entry name" value="Glyco_transf_7N"/>
    <property type="match status" value="1"/>
</dbReference>
<dbReference type="Proteomes" id="UP000276133">
    <property type="component" value="Unassembled WGS sequence"/>
</dbReference>